<keyword evidence="6 8" id="KW-0472">Membrane</keyword>
<comment type="similarity">
    <text evidence="2">Belongs to the major facilitator superfamily. Folate-biopterin transporter (TC 2.A.71) family.</text>
</comment>
<dbReference type="RefSeq" id="XP_015662908.1">
    <property type="nucleotide sequence ID" value="XM_015799430.1"/>
</dbReference>
<dbReference type="PANTHER" id="PTHR31585:SF0">
    <property type="entry name" value="FOLATE-BIOPTERIN TRANSPORTER 1, CHLOROPLASTIC"/>
    <property type="match status" value="1"/>
</dbReference>
<dbReference type="Pfam" id="PF03092">
    <property type="entry name" value="BT1"/>
    <property type="match status" value="1"/>
</dbReference>
<proteinExistence type="inferred from homology"/>
<evidence type="ECO:0000256" key="1">
    <source>
        <dbReference type="ARBA" id="ARBA00004141"/>
    </source>
</evidence>
<evidence type="ECO:0000313" key="9">
    <source>
        <dbReference type="EMBL" id="KPA84469.1"/>
    </source>
</evidence>
<feature type="transmembrane region" description="Helical" evidence="8">
    <location>
        <begin position="249"/>
        <end position="269"/>
    </location>
</feature>
<dbReference type="RefSeq" id="XP_015662906.1">
    <property type="nucleotide sequence ID" value="XM_015799428.1"/>
</dbReference>
<dbReference type="VEuPathDB" id="TriTrypDB:LpyrH10_03_5760"/>
<dbReference type="RefSeq" id="XP_015662907.1">
    <property type="nucleotide sequence ID" value="XM_015799429.1"/>
</dbReference>
<feature type="region of interest" description="Disordered" evidence="7">
    <location>
        <begin position="1"/>
        <end position="48"/>
    </location>
</feature>
<dbReference type="SUPFAM" id="SSF103473">
    <property type="entry name" value="MFS general substrate transporter"/>
    <property type="match status" value="1"/>
</dbReference>
<evidence type="ECO:0000313" key="10">
    <source>
        <dbReference type="Proteomes" id="UP000037923"/>
    </source>
</evidence>
<name>A0A0M9G888_LEPPY</name>
<evidence type="ECO:0000256" key="4">
    <source>
        <dbReference type="ARBA" id="ARBA00022692"/>
    </source>
</evidence>
<feature type="transmembrane region" description="Helical" evidence="8">
    <location>
        <begin position="119"/>
        <end position="136"/>
    </location>
</feature>
<protein>
    <submittedName>
        <fullName evidence="9">Uncharacterized protein</fullName>
    </submittedName>
</protein>
<gene>
    <name evidence="9" type="ORF">ABB37_02425</name>
</gene>
<evidence type="ECO:0000256" key="2">
    <source>
        <dbReference type="ARBA" id="ARBA00007015"/>
    </source>
</evidence>
<feature type="region of interest" description="Disordered" evidence="7">
    <location>
        <begin position="521"/>
        <end position="561"/>
    </location>
</feature>
<feature type="compositionally biased region" description="Basic and acidic residues" evidence="7">
    <location>
        <begin position="32"/>
        <end position="47"/>
    </location>
</feature>
<dbReference type="EMBL" id="LGTL01000003">
    <property type="protein sequence ID" value="KPA84470.1"/>
    <property type="molecule type" value="Genomic_DNA"/>
</dbReference>
<organism evidence="9 10">
    <name type="scientific">Leptomonas pyrrhocoris</name>
    <name type="common">Firebug parasite</name>
    <dbReference type="NCBI Taxonomy" id="157538"/>
    <lineage>
        <taxon>Eukaryota</taxon>
        <taxon>Discoba</taxon>
        <taxon>Euglenozoa</taxon>
        <taxon>Kinetoplastea</taxon>
        <taxon>Metakinetoplastina</taxon>
        <taxon>Trypanosomatida</taxon>
        <taxon>Trypanosomatidae</taxon>
        <taxon>Leishmaniinae</taxon>
        <taxon>Leptomonas</taxon>
    </lineage>
</organism>
<accession>A0A0M9G888</accession>
<evidence type="ECO:0000256" key="6">
    <source>
        <dbReference type="ARBA" id="ARBA00023136"/>
    </source>
</evidence>
<dbReference type="InterPro" id="IPR036259">
    <property type="entry name" value="MFS_trans_sf"/>
</dbReference>
<dbReference type="GeneID" id="26902720"/>
<dbReference type="AlphaFoldDB" id="A0A0M9G888"/>
<dbReference type="InterPro" id="IPR039309">
    <property type="entry name" value="BT1"/>
</dbReference>
<dbReference type="PANTHER" id="PTHR31585">
    <property type="entry name" value="FOLATE-BIOPTERIN TRANSPORTER 1, CHLOROPLASTIC"/>
    <property type="match status" value="1"/>
</dbReference>
<keyword evidence="10" id="KW-1185">Reference proteome</keyword>
<evidence type="ECO:0000256" key="8">
    <source>
        <dbReference type="SAM" id="Phobius"/>
    </source>
</evidence>
<evidence type="ECO:0000256" key="5">
    <source>
        <dbReference type="ARBA" id="ARBA00022989"/>
    </source>
</evidence>
<keyword evidence="5 8" id="KW-1133">Transmembrane helix</keyword>
<keyword evidence="3" id="KW-0813">Transport</keyword>
<feature type="transmembrane region" description="Helical" evidence="8">
    <location>
        <begin position="461"/>
        <end position="482"/>
    </location>
</feature>
<comment type="caution">
    <text evidence="9">The sequence shown here is derived from an EMBL/GenBank/DDBJ whole genome shotgun (WGS) entry which is preliminary data.</text>
</comment>
<feature type="transmembrane region" description="Helical" evidence="8">
    <location>
        <begin position="359"/>
        <end position="379"/>
    </location>
</feature>
<dbReference type="OrthoDB" id="258318at2759"/>
<dbReference type="Proteomes" id="UP000037923">
    <property type="component" value="Unassembled WGS sequence"/>
</dbReference>
<keyword evidence="4 8" id="KW-0812">Transmembrane</keyword>
<evidence type="ECO:0000256" key="7">
    <source>
        <dbReference type="SAM" id="MobiDB-lite"/>
    </source>
</evidence>
<feature type="transmembrane region" description="Helical" evidence="8">
    <location>
        <begin position="391"/>
        <end position="411"/>
    </location>
</feature>
<comment type="subcellular location">
    <subcellularLocation>
        <location evidence="1">Membrane</location>
        <topology evidence="1">Multi-pass membrane protein</topology>
    </subcellularLocation>
</comment>
<feature type="transmembrane region" description="Helical" evidence="8">
    <location>
        <begin position="494"/>
        <end position="515"/>
    </location>
</feature>
<sequence>MMTEGHGNDERDYSPQVPDDANPLDNNPDNHGAYDRGGSDEERDGPKKTWIGSYMDDFTKEEPSYGYAPTVLPWRIGLFLLTSTIMQNLSYDIPVYIGANSFTWSVARQKQYSSLCYNMIYLGPVFGLMIDLFRVFRERFRPVIIIACIINAVVGFVCFAAKQVPEQYGSALMLSWMVEVVTMFVYLPMNAVVINYGNRMVESPGETSARIGGLMAQAMVWRTTGTLILGIFTTFINEPMGVQHMPHRYYCLMAAIFCLLLVFQIIFLTKRAYYTDFRKVSLKNAEQVRFLKTVHNVGKDALSSRVESPGLKLMFVLCFSLIYFLIPEPLYNTSWMMEGPYTSDFSVGLNQANSVLSNIGSVLGALAYAVWMFLAQYFSAAEGTLFRVNPFIIVLAGTCAWAFGIFFHFIGEMGSSNPHFGWKVFIPFEKLVTATALRFAFMPTMSLAAMQAPRFFETTAFQLFSCCTTGGGAISSLLSSSIMSSLNATGSRGYWKVLLIFLLMRFVPMVAAGSLPKFREDETIPCERGDNEPLNEMKSDRETPNSRPVNEEQQRHREEES</sequence>
<dbReference type="EMBL" id="LGTL01000003">
    <property type="protein sequence ID" value="KPA84467.1"/>
    <property type="molecule type" value="Genomic_DNA"/>
</dbReference>
<feature type="transmembrane region" description="Helical" evidence="8">
    <location>
        <begin position="309"/>
        <end position="326"/>
    </location>
</feature>
<evidence type="ECO:0000256" key="3">
    <source>
        <dbReference type="ARBA" id="ARBA00022448"/>
    </source>
</evidence>
<dbReference type="GO" id="GO:0016020">
    <property type="term" value="C:membrane"/>
    <property type="evidence" value="ECO:0007669"/>
    <property type="project" value="UniProtKB-SubCell"/>
</dbReference>
<dbReference type="OMA" id="AYALWMY"/>
<feature type="compositionally biased region" description="Low complexity" evidence="7">
    <location>
        <begin position="18"/>
        <end position="30"/>
    </location>
</feature>
<dbReference type="RefSeq" id="XP_015662909.1">
    <property type="nucleotide sequence ID" value="XM_015799431.1"/>
</dbReference>
<feature type="transmembrane region" description="Helical" evidence="8">
    <location>
        <begin position="143"/>
        <end position="162"/>
    </location>
</feature>
<dbReference type="EMBL" id="LGTL01000003">
    <property type="protein sequence ID" value="KPA84469.1"/>
    <property type="molecule type" value="Genomic_DNA"/>
</dbReference>
<reference evidence="9 10" key="1">
    <citation type="submission" date="2015-07" db="EMBL/GenBank/DDBJ databases">
        <title>High-quality genome of monoxenous trypanosomatid Leptomonas pyrrhocoris.</title>
        <authorList>
            <person name="Flegontov P."/>
            <person name="Butenko A."/>
            <person name="Firsov S."/>
            <person name="Vlcek C."/>
            <person name="Logacheva M.D."/>
            <person name="Field M."/>
            <person name="Filatov D."/>
            <person name="Flegontova O."/>
            <person name="Gerasimov E."/>
            <person name="Jackson A.P."/>
            <person name="Kelly S."/>
            <person name="Opperdoes F."/>
            <person name="O'Reilly A."/>
            <person name="Votypka J."/>
            <person name="Yurchenko V."/>
            <person name="Lukes J."/>
        </authorList>
    </citation>
    <scope>NUCLEOTIDE SEQUENCE [LARGE SCALE GENOMIC DNA]</scope>
    <source>
        <strain evidence="9">H10</strain>
    </source>
</reference>
<feature type="transmembrane region" description="Helical" evidence="8">
    <location>
        <begin position="219"/>
        <end position="237"/>
    </location>
</feature>
<feature type="transmembrane region" description="Helical" evidence="8">
    <location>
        <begin position="174"/>
        <end position="198"/>
    </location>
</feature>
<feature type="compositionally biased region" description="Basic and acidic residues" evidence="7">
    <location>
        <begin position="1"/>
        <end position="13"/>
    </location>
</feature>
<dbReference type="EMBL" id="LGTL01000003">
    <property type="protein sequence ID" value="KPA84468.1"/>
    <property type="molecule type" value="Genomic_DNA"/>
</dbReference>